<dbReference type="PROSITE" id="PS50109">
    <property type="entry name" value="HIS_KIN"/>
    <property type="match status" value="1"/>
</dbReference>
<dbReference type="Pfam" id="PF00072">
    <property type="entry name" value="Response_reg"/>
    <property type="match status" value="1"/>
</dbReference>
<keyword evidence="9 11" id="KW-0472">Membrane</keyword>
<dbReference type="InterPro" id="IPR001789">
    <property type="entry name" value="Sig_transdc_resp-reg_receiver"/>
</dbReference>
<reference evidence="16" key="1">
    <citation type="submission" date="2016-11" db="EMBL/GenBank/DDBJ databases">
        <authorList>
            <person name="Varghese N."/>
            <person name="Submissions S."/>
        </authorList>
    </citation>
    <scope>NUCLEOTIDE SEQUENCE [LARGE SCALE GENOMIC DNA]</scope>
    <source>
        <strain evidence="16">CGMCC 1.8995</strain>
    </source>
</reference>
<keyword evidence="7 15" id="KW-0418">Kinase</keyword>
<evidence type="ECO:0000256" key="6">
    <source>
        <dbReference type="ARBA" id="ARBA00022692"/>
    </source>
</evidence>
<feature type="domain" description="Response regulatory" evidence="13">
    <location>
        <begin position="1255"/>
        <end position="1369"/>
    </location>
</feature>
<evidence type="ECO:0000256" key="8">
    <source>
        <dbReference type="ARBA" id="ARBA00022989"/>
    </source>
</evidence>
<dbReference type="SMART" id="SM00387">
    <property type="entry name" value="HATPase_c"/>
    <property type="match status" value="1"/>
</dbReference>
<evidence type="ECO:0000259" key="12">
    <source>
        <dbReference type="PROSITE" id="PS50109"/>
    </source>
</evidence>
<dbReference type="InterPro" id="IPR006189">
    <property type="entry name" value="CHASE_dom"/>
</dbReference>
<dbReference type="InterPro" id="IPR042240">
    <property type="entry name" value="CHASE_sf"/>
</dbReference>
<dbReference type="InterPro" id="IPR000014">
    <property type="entry name" value="PAS"/>
</dbReference>
<dbReference type="SUPFAM" id="SSF52172">
    <property type="entry name" value="CheY-like"/>
    <property type="match status" value="1"/>
</dbReference>
<evidence type="ECO:0000256" key="5">
    <source>
        <dbReference type="ARBA" id="ARBA00022679"/>
    </source>
</evidence>
<dbReference type="InterPro" id="IPR003661">
    <property type="entry name" value="HisK_dim/P_dom"/>
</dbReference>
<dbReference type="PROSITE" id="PS50839">
    <property type="entry name" value="CHASE"/>
    <property type="match status" value="1"/>
</dbReference>
<dbReference type="InterPro" id="IPR011006">
    <property type="entry name" value="CheY-like_superfamily"/>
</dbReference>
<comment type="subcellular location">
    <subcellularLocation>
        <location evidence="2">Membrane</location>
    </subcellularLocation>
</comment>
<dbReference type="EC" id="2.7.13.3" evidence="3"/>
<dbReference type="Gene3D" id="3.30.450.20">
    <property type="entry name" value="PAS domain"/>
    <property type="match status" value="1"/>
</dbReference>
<feature type="modified residue" description="4-aspartylphosphate" evidence="10">
    <location>
        <position position="1304"/>
    </location>
</feature>
<dbReference type="CDD" id="cd00130">
    <property type="entry name" value="PAS"/>
    <property type="match status" value="1"/>
</dbReference>
<dbReference type="SUPFAM" id="SSF55874">
    <property type="entry name" value="ATPase domain of HSP90 chaperone/DNA topoisomerase II/histidine kinase"/>
    <property type="match status" value="1"/>
</dbReference>
<dbReference type="Gene3D" id="3.30.565.10">
    <property type="entry name" value="Histidine kinase-like ATPase, C-terminal domain"/>
    <property type="match status" value="1"/>
</dbReference>
<dbReference type="OrthoDB" id="9772100at2"/>
<dbReference type="GO" id="GO:0000155">
    <property type="term" value="F:phosphorelay sensor kinase activity"/>
    <property type="evidence" value="ECO:0007669"/>
    <property type="project" value="InterPro"/>
</dbReference>
<dbReference type="Gene3D" id="3.30.450.40">
    <property type="match status" value="1"/>
</dbReference>
<dbReference type="CDD" id="cd00156">
    <property type="entry name" value="REC"/>
    <property type="match status" value="1"/>
</dbReference>
<dbReference type="STRING" id="634436.SAMN05216361_2307"/>
<evidence type="ECO:0000313" key="16">
    <source>
        <dbReference type="Proteomes" id="UP000184520"/>
    </source>
</evidence>
<dbReference type="Gene3D" id="1.10.287.130">
    <property type="match status" value="1"/>
</dbReference>
<dbReference type="SUPFAM" id="SSF47384">
    <property type="entry name" value="Homodimeric domain of signal transducing histidine kinase"/>
    <property type="match status" value="1"/>
</dbReference>
<keyword evidence="16" id="KW-1185">Reference proteome</keyword>
<feature type="transmembrane region" description="Helical" evidence="11">
    <location>
        <begin position="43"/>
        <end position="60"/>
    </location>
</feature>
<feature type="transmembrane region" description="Helical" evidence="11">
    <location>
        <begin position="66"/>
        <end position="83"/>
    </location>
</feature>
<dbReference type="Proteomes" id="UP000184520">
    <property type="component" value="Unassembled WGS sequence"/>
</dbReference>
<feature type="domain" description="CHASE" evidence="14">
    <location>
        <begin position="337"/>
        <end position="431"/>
    </location>
</feature>
<accession>A0A1M5JYS6</accession>
<dbReference type="Gene3D" id="3.40.50.2300">
    <property type="match status" value="1"/>
</dbReference>
<dbReference type="PANTHER" id="PTHR43065">
    <property type="entry name" value="SENSOR HISTIDINE KINASE"/>
    <property type="match status" value="1"/>
</dbReference>
<dbReference type="SMART" id="SM00388">
    <property type="entry name" value="HisKA"/>
    <property type="match status" value="1"/>
</dbReference>
<feature type="transmembrane region" description="Helical" evidence="11">
    <location>
        <begin position="17"/>
        <end position="36"/>
    </location>
</feature>
<dbReference type="EMBL" id="FQWD01000003">
    <property type="protein sequence ID" value="SHG45701.1"/>
    <property type="molecule type" value="Genomic_DNA"/>
</dbReference>
<dbReference type="Pfam" id="PF02518">
    <property type="entry name" value="HATPase_c"/>
    <property type="match status" value="1"/>
</dbReference>
<organism evidence="15 16">
    <name type="scientific">Marisediminitalea aggregata</name>
    <dbReference type="NCBI Taxonomy" id="634436"/>
    <lineage>
        <taxon>Bacteria</taxon>
        <taxon>Pseudomonadati</taxon>
        <taxon>Pseudomonadota</taxon>
        <taxon>Gammaproteobacteria</taxon>
        <taxon>Alteromonadales</taxon>
        <taxon>Alteromonadaceae</taxon>
        <taxon>Marisediminitalea</taxon>
    </lineage>
</organism>
<keyword evidence="4 10" id="KW-0597">Phosphoprotein</keyword>
<dbReference type="InterPro" id="IPR035965">
    <property type="entry name" value="PAS-like_dom_sf"/>
</dbReference>
<dbReference type="Pfam" id="PF13188">
    <property type="entry name" value="PAS_8"/>
    <property type="match status" value="1"/>
</dbReference>
<evidence type="ECO:0000256" key="3">
    <source>
        <dbReference type="ARBA" id="ARBA00012438"/>
    </source>
</evidence>
<evidence type="ECO:0000256" key="2">
    <source>
        <dbReference type="ARBA" id="ARBA00004370"/>
    </source>
</evidence>
<dbReference type="InterPro" id="IPR003594">
    <property type="entry name" value="HATPase_dom"/>
</dbReference>
<feature type="transmembrane region" description="Helical" evidence="11">
    <location>
        <begin position="130"/>
        <end position="155"/>
    </location>
</feature>
<name>A0A1M5JYS6_9ALTE</name>
<dbReference type="InterPro" id="IPR005467">
    <property type="entry name" value="His_kinase_dom"/>
</dbReference>
<keyword evidence="8 11" id="KW-1133">Transmembrane helix</keyword>
<dbReference type="InterPro" id="IPR004358">
    <property type="entry name" value="Sig_transdc_His_kin-like_C"/>
</dbReference>
<comment type="catalytic activity">
    <reaction evidence="1">
        <text>ATP + protein L-histidine = ADP + protein N-phospho-L-histidine.</text>
        <dbReference type="EC" id="2.7.13.3"/>
    </reaction>
</comment>
<proteinExistence type="predicted"/>
<dbReference type="SMART" id="SM00091">
    <property type="entry name" value="PAS"/>
    <property type="match status" value="1"/>
</dbReference>
<dbReference type="SUPFAM" id="SSF55781">
    <property type="entry name" value="GAF domain-like"/>
    <property type="match status" value="1"/>
</dbReference>
<dbReference type="PANTHER" id="PTHR43065:SF42">
    <property type="entry name" value="TWO-COMPONENT SENSOR PPRA"/>
    <property type="match status" value="1"/>
</dbReference>
<dbReference type="Pfam" id="PF03924">
    <property type="entry name" value="CHASE"/>
    <property type="match status" value="1"/>
</dbReference>
<evidence type="ECO:0000259" key="13">
    <source>
        <dbReference type="PROSITE" id="PS50110"/>
    </source>
</evidence>
<dbReference type="InterPro" id="IPR036890">
    <property type="entry name" value="HATPase_C_sf"/>
</dbReference>
<feature type="transmembrane region" description="Helical" evidence="11">
    <location>
        <begin position="95"/>
        <end position="118"/>
    </location>
</feature>
<dbReference type="GO" id="GO:0016020">
    <property type="term" value="C:membrane"/>
    <property type="evidence" value="ECO:0007669"/>
    <property type="project" value="UniProtKB-SubCell"/>
</dbReference>
<dbReference type="Pfam" id="PF01590">
    <property type="entry name" value="GAF"/>
    <property type="match status" value="1"/>
</dbReference>
<feature type="transmembrane region" description="Helical" evidence="11">
    <location>
        <begin position="201"/>
        <end position="219"/>
    </location>
</feature>
<evidence type="ECO:0000256" key="10">
    <source>
        <dbReference type="PROSITE-ProRule" id="PRU00169"/>
    </source>
</evidence>
<evidence type="ECO:0000256" key="11">
    <source>
        <dbReference type="SAM" id="Phobius"/>
    </source>
</evidence>
<evidence type="ECO:0000256" key="7">
    <source>
        <dbReference type="ARBA" id="ARBA00022777"/>
    </source>
</evidence>
<dbReference type="Gene3D" id="3.30.450.350">
    <property type="entry name" value="CHASE domain"/>
    <property type="match status" value="1"/>
</dbReference>
<feature type="transmembrane region" description="Helical" evidence="11">
    <location>
        <begin position="167"/>
        <end position="189"/>
    </location>
</feature>
<dbReference type="InterPro" id="IPR029016">
    <property type="entry name" value="GAF-like_dom_sf"/>
</dbReference>
<dbReference type="InterPro" id="IPR003018">
    <property type="entry name" value="GAF"/>
</dbReference>
<dbReference type="InterPro" id="IPR036097">
    <property type="entry name" value="HisK_dim/P_sf"/>
</dbReference>
<evidence type="ECO:0000256" key="4">
    <source>
        <dbReference type="ARBA" id="ARBA00022553"/>
    </source>
</evidence>
<dbReference type="Pfam" id="PF00512">
    <property type="entry name" value="HisKA"/>
    <property type="match status" value="1"/>
</dbReference>
<keyword evidence="5" id="KW-0808">Transferase</keyword>
<evidence type="ECO:0000313" key="15">
    <source>
        <dbReference type="EMBL" id="SHG45701.1"/>
    </source>
</evidence>
<evidence type="ECO:0000256" key="9">
    <source>
        <dbReference type="ARBA" id="ARBA00023136"/>
    </source>
</evidence>
<dbReference type="SMART" id="SM01079">
    <property type="entry name" value="CHASE"/>
    <property type="match status" value="1"/>
</dbReference>
<gene>
    <name evidence="15" type="ORF">SAMN05216361_2307</name>
</gene>
<evidence type="ECO:0000259" key="14">
    <source>
        <dbReference type="PROSITE" id="PS50839"/>
    </source>
</evidence>
<sequence length="1380" mass="151724">MNKTLNPNINSMKFSQVYWMMWCAIMALLSLSSVVISDPIQAPSIGFALGYGIALSFLLMHGWRRISIVMIANVISTILLVLLSDWGKLPAWQWLTFTLLNCLSPLVAIVLLNVLSPVLRPVYFTSSGQFAGFVSVVGLAAPALLLVLVVGLMLTTSIEPSNYAEQFFFWWCSLFLGAIVITPLTTQLLYVSNEPREWRRVSVFLVFVGLVIAAIVVFTNKGERYARKLELEEVAQLISRDIDNRLLHIDDAIFVISQFFSGDQNVDKTIFNWYTQPFLKNEEGLSLSWNPKVNDYNLAAIQAQLNSVIEDRPIAIHQPSESGSNSDVKRLGDFKIVVLHITPLEPNIKAVGLDIYANPSRRLAINAAIQREKATATPPITLVQNNHRGVLLISPVSYEQSGTLNGQIGNLKGVVVGVIDLTVIMSSVLQLHQTATLEIKDVTDPANQYVVLAGPEQHNSVQQGISGVANFDWAGRHWQINVFNSSLGWLSGANLVRYGVPLTASLLLFWGMSLYLANQFRLSRTDSQLQDKSRLLWQVASIQHAFLTEPNLAVCLRNLSQAFMTTYDALGVAVYQRGVSDYTLAEKYCVTDDPQQITTFGKLLTESVNYAMASSVLEQEKAWQAIPVEGHGSQVLLVFPTANAGQLLGAVVVWSANTPAMSSHSEEHHQLLMTAAGIQSAALEQARSQQALETIQSAMEAKQQAQKRVRGQGDALAGLVQHEHIVAGSWIDSIHLICKATSRVLDASRVSVWSLSANSKQLVCESIYDANTHSFSAGSVINVKDIPTYFNALKCHSRINAYDAVNHPNTRELAESYLLVYGVKSMLDACIVKDGEIVGVVCVEELRQKREWQVDEENFVTIVAGLVAQLFLKEELGKAKAFSDYQRLERALVVDNIPDALATLDIQGKVTSCNPAFLNLFTDGLPLPEKRDIQQFLPAVDAQSLHQAPTQQYAMEVAGTRRNGDSFPVSVTVVRLPEDREVTQDACLVLLRDLSREKAQEQRLIQSQKLEALGQLTGTVAHDFNNILGIIVGYGQLVASEVDGDLQAYMKQIVSAGERAKTLIKQLLVFSTKDNKKTSFVDLNDVIDSMLPNFQQAASQRTLTFHACEKGLPALIESEQLEHVLLNLVVNAVHATKPDGSITLTTQAEKLDNEQAEVLGIAPGNYAILAIHDDGAGIHPDMLVRIFEPFVTTKGKQGTGLGLAQVLAYMKNLGGSVVCNSKPGEGTVFTLYFPTQRKRPTEQPVLTSEPGESKTVLIVDDEELLARLFATQLDKLGYQTRVSTTVADAKQQLLDAPVDLLLSDIKMPDGGGLALVSFIREHKLTCYIQLMSGYSDEAGWDSTEKQLIEARLTKPFTGDELQQALESCFSCSVKSSKNDA</sequence>
<feature type="domain" description="Histidine kinase" evidence="12">
    <location>
        <begin position="1019"/>
        <end position="1237"/>
    </location>
</feature>
<dbReference type="PROSITE" id="PS50110">
    <property type="entry name" value="RESPONSE_REGULATORY"/>
    <property type="match status" value="1"/>
</dbReference>
<protein>
    <recommendedName>
        <fullName evidence="3">histidine kinase</fullName>
        <ecNumber evidence="3">2.7.13.3</ecNumber>
    </recommendedName>
</protein>
<dbReference type="SUPFAM" id="SSF55785">
    <property type="entry name" value="PYP-like sensor domain (PAS domain)"/>
    <property type="match status" value="1"/>
</dbReference>
<evidence type="ECO:0000256" key="1">
    <source>
        <dbReference type="ARBA" id="ARBA00000085"/>
    </source>
</evidence>
<keyword evidence="6 11" id="KW-0812">Transmembrane</keyword>
<dbReference type="PRINTS" id="PR00344">
    <property type="entry name" value="BCTRLSENSOR"/>
</dbReference>
<dbReference type="SMART" id="SM00448">
    <property type="entry name" value="REC"/>
    <property type="match status" value="1"/>
</dbReference>